<name>A0A6N1NQK5_9VIRU</name>
<dbReference type="KEGG" id="vg:80517453"/>
<organism evidence="1">
    <name type="scientific">Tupanvirus deep ocean</name>
    <dbReference type="NCBI Taxonomy" id="2126984"/>
    <lineage>
        <taxon>Viruses</taxon>
        <taxon>Varidnaviria</taxon>
        <taxon>Bamfordvirae</taxon>
        <taxon>Nucleocytoviricota</taxon>
        <taxon>Megaviricetes</taxon>
        <taxon>Imitervirales</taxon>
        <taxon>Mimiviridae</taxon>
        <taxon>Megamimivirinae</taxon>
        <taxon>Tupanvirus</taxon>
        <taxon>Tupanvirus altamarinense</taxon>
    </lineage>
</organism>
<dbReference type="GeneID" id="80517453"/>
<reference evidence="1" key="2">
    <citation type="journal article" date="2018" name="Nat. Commun.">
        <title>Tailed giant Tupanvirus possesses the most complete translational apparatus of the known virosphere.</title>
        <authorList>
            <person name="Abrahao J."/>
            <person name="Silva L."/>
            <person name="Silva L.S."/>
            <person name="Khalil J.Y.B."/>
            <person name="Rodrigues R."/>
            <person name="Arantes T."/>
            <person name="Assis F."/>
            <person name="Boratto P."/>
            <person name="Andrade M."/>
            <person name="Kroon E.G."/>
            <person name="Ribeiro B."/>
            <person name="Bergier I."/>
            <person name="Seligmann H."/>
            <person name="Ghigo E."/>
            <person name="Colson P."/>
            <person name="Levasseur A."/>
            <person name="Kroemer G."/>
            <person name="Raoult D."/>
            <person name="La Scola B."/>
        </authorList>
    </citation>
    <scope>NUCLEOTIDE SEQUENCE [LARGE SCALE GENOMIC DNA]</scope>
    <source>
        <strain evidence="1">Deep ocean</strain>
    </source>
</reference>
<protein>
    <submittedName>
        <fullName evidence="1">Uncharacterized protein</fullName>
    </submittedName>
</protein>
<accession>A0A6N1NQK5</accession>
<reference evidence="1" key="1">
    <citation type="submission" date="2017-06" db="EMBL/GenBank/DDBJ databases">
        <authorList>
            <person name="Assis F.L."/>
            <person name="Abrahao J.S."/>
            <person name="Silva L."/>
            <person name="Khalil J.B."/>
            <person name="Rodrigues R."/>
            <person name="Silva L.S."/>
            <person name="Boratto P."/>
            <person name="Andrade M."/>
            <person name="Kroon E.G."/>
            <person name="Ribeiro B."/>
            <person name="Bergier I."/>
            <person name="Seligmann H."/>
            <person name="Ghigo E."/>
            <person name="Colson P."/>
            <person name="Levasseur A."/>
            <person name="Raoult D."/>
            <person name="Scola B.L."/>
        </authorList>
    </citation>
    <scope>NUCLEOTIDE SEQUENCE</scope>
    <source>
        <strain evidence="1">Deep ocean</strain>
    </source>
</reference>
<dbReference type="RefSeq" id="YP_010780762.1">
    <property type="nucleotide sequence ID" value="NC_075038.1"/>
</dbReference>
<dbReference type="EMBL" id="MF405918">
    <property type="protein sequence ID" value="QKU34143.1"/>
    <property type="molecule type" value="Genomic_DNA"/>
</dbReference>
<sequence length="223" mass="25851">MCIYDIKKSIFKFNWNILCHNILRKIFVIIYNEMAGKFTNLRYDQEAYDEEVQRSTNPLLYKLDPNYAVNCNTCFAPYGPRGGHDNSVVVGDQIDVDSILRGLSKVSSKSNRHQIPDPINHYTVRTPNECPPALETQYSRYSHPSFDIKGLNVRDMRFGYPLHDPQCQIFENFQVNTRLQAKDDHRAVWQVPLNQRDLLPTERLGKVKNCTVTLNCNYAPYSA</sequence>
<proteinExistence type="predicted"/>
<evidence type="ECO:0000313" key="1">
    <source>
        <dbReference type="EMBL" id="QKU34143.1"/>
    </source>
</evidence>